<name>A0A345UN80_9BACT</name>
<dbReference type="EMBL" id="CP027806">
    <property type="protein sequence ID" value="AXJ01932.1"/>
    <property type="molecule type" value="Genomic_DNA"/>
</dbReference>
<dbReference type="Proteomes" id="UP000254808">
    <property type="component" value="Chromosome"/>
</dbReference>
<protein>
    <submittedName>
        <fullName evidence="1">Uncharacterized protein</fullName>
    </submittedName>
</protein>
<evidence type="ECO:0000313" key="1">
    <source>
        <dbReference type="EMBL" id="AXJ01932.1"/>
    </source>
</evidence>
<dbReference type="RefSeq" id="WP_114985075.1">
    <property type="nucleotide sequence ID" value="NZ_CP027806.1"/>
</dbReference>
<keyword evidence="2" id="KW-1185">Reference proteome</keyword>
<evidence type="ECO:0000313" key="2">
    <source>
        <dbReference type="Proteomes" id="UP000254808"/>
    </source>
</evidence>
<dbReference type="KEGG" id="cprv:CYPRO_2690"/>
<accession>A0A345UN80</accession>
<organism evidence="1 2">
    <name type="scientific">Cyclonatronum proteinivorum</name>
    <dbReference type="NCBI Taxonomy" id="1457365"/>
    <lineage>
        <taxon>Bacteria</taxon>
        <taxon>Pseudomonadati</taxon>
        <taxon>Balneolota</taxon>
        <taxon>Balneolia</taxon>
        <taxon>Balneolales</taxon>
        <taxon>Cyclonatronaceae</taxon>
        <taxon>Cyclonatronum</taxon>
    </lineage>
</organism>
<dbReference type="AlphaFoldDB" id="A0A345UN80"/>
<reference evidence="1 2" key="1">
    <citation type="submission" date="2018-03" db="EMBL/GenBank/DDBJ databases">
        <title>Phenotypic and genomic properties of Cyclonatronum proteinivorum gen. nov., sp. nov., a haloalkaliphilic bacteroidete from soda lakes possessing Na+-translocating rhodopsin.</title>
        <authorList>
            <person name="Toshchakov S.V."/>
            <person name="Korzhenkov A."/>
            <person name="Samarov N.I."/>
            <person name="Kublanov I.V."/>
            <person name="Muntyan M.S."/>
            <person name="Sorokin D.Y."/>
        </authorList>
    </citation>
    <scope>NUCLEOTIDE SEQUENCE [LARGE SCALE GENOMIC DNA]</scope>
    <source>
        <strain evidence="1 2">Omega</strain>
    </source>
</reference>
<proteinExistence type="predicted"/>
<gene>
    <name evidence="1" type="ORF">CYPRO_2690</name>
</gene>
<sequence>MAEEAGGTVSAALCSLAVVQSMVQTFFAGFQRCFTRSDDCNRYSRTLMISGCREQKSKGLILGLGSRSMPAKLLMFTKFTQKK</sequence>